<feature type="region of interest" description="Disordered" evidence="1">
    <location>
        <begin position="38"/>
        <end position="80"/>
    </location>
</feature>
<evidence type="ECO:0000313" key="3">
    <source>
        <dbReference type="Proteomes" id="UP001219567"/>
    </source>
</evidence>
<dbReference type="PANTHER" id="PTHR13049:SF2">
    <property type="entry name" value="COILED-COIL DOMAIN-CONTAINING PROTEIN 25"/>
    <property type="match status" value="1"/>
</dbReference>
<gene>
    <name evidence="2" type="ORF">MYAM1_000106</name>
</gene>
<dbReference type="AlphaFoldDB" id="A0AAJ6CF71"/>
<feature type="compositionally biased region" description="Basic and acidic residues" evidence="1">
    <location>
        <begin position="97"/>
        <end position="106"/>
    </location>
</feature>
<feature type="region of interest" description="Disordered" evidence="1">
    <location>
        <begin position="95"/>
        <end position="128"/>
    </location>
</feature>
<dbReference type="EMBL" id="CP119943">
    <property type="protein sequence ID" value="WFC97394.1"/>
    <property type="molecule type" value="Genomic_DNA"/>
</dbReference>
<proteinExistence type="predicted"/>
<name>A0AAJ6CF71_9BASI</name>
<organism evidence="2 3">
    <name type="scientific">Malassezia yamatoensis</name>
    <dbReference type="NCBI Taxonomy" id="253288"/>
    <lineage>
        <taxon>Eukaryota</taxon>
        <taxon>Fungi</taxon>
        <taxon>Dikarya</taxon>
        <taxon>Basidiomycota</taxon>
        <taxon>Ustilaginomycotina</taxon>
        <taxon>Malasseziomycetes</taxon>
        <taxon>Malasseziales</taxon>
        <taxon>Malasseziaceae</taxon>
        <taxon>Malassezia</taxon>
    </lineage>
</organism>
<evidence type="ECO:0000313" key="2">
    <source>
        <dbReference type="EMBL" id="WFC97394.1"/>
    </source>
</evidence>
<dbReference type="InterPro" id="IPR039730">
    <property type="entry name" value="Jlp2/Ccd25"/>
</dbReference>
<feature type="compositionally biased region" description="Basic and acidic residues" evidence="1">
    <location>
        <begin position="38"/>
        <end position="52"/>
    </location>
</feature>
<feature type="compositionally biased region" description="Acidic residues" evidence="1">
    <location>
        <begin position="114"/>
        <end position="128"/>
    </location>
</feature>
<dbReference type="Proteomes" id="UP001219567">
    <property type="component" value="Chromosome 1"/>
</dbReference>
<dbReference type="PANTHER" id="PTHR13049">
    <property type="entry name" value="DUF814-RELATED"/>
    <property type="match status" value="1"/>
</dbReference>
<feature type="compositionally biased region" description="Basic and acidic residues" evidence="1">
    <location>
        <begin position="59"/>
        <end position="80"/>
    </location>
</feature>
<reference evidence="2 3" key="1">
    <citation type="submission" date="2023-03" db="EMBL/GenBank/DDBJ databases">
        <title>Mating type loci evolution in Malassezia.</title>
        <authorList>
            <person name="Coelho M.A."/>
        </authorList>
    </citation>
    <scope>NUCLEOTIDE SEQUENCE [LARGE SCALE GENOMIC DNA]</scope>
    <source>
        <strain evidence="2 3">CBS 9725</strain>
    </source>
</reference>
<protein>
    <submittedName>
        <fullName evidence="2">Uncharacterized protein</fullName>
    </submittedName>
</protein>
<evidence type="ECO:0000256" key="1">
    <source>
        <dbReference type="SAM" id="MobiDB-lite"/>
    </source>
</evidence>
<keyword evidence="3" id="KW-1185">Reference proteome</keyword>
<accession>A0AAJ6CF71</accession>
<sequence length="128" mass="15159">MAVGAVSFHNDRLVKRYFVKERKNAIVNRLNKTRNERQVDYDAERQERERSLGRKKKEHAQAQKKELLETKRRYQEDAAARDYSNQLTRVYSEEAVAEQHRIDQRRARIKAAQGDDEEEDGSSDDSFM</sequence>